<evidence type="ECO:0000256" key="4">
    <source>
        <dbReference type="ARBA" id="ARBA00022842"/>
    </source>
</evidence>
<keyword evidence="2 5" id="KW-0479">Metal-binding</keyword>
<feature type="binding site" evidence="5">
    <location>
        <position position="112"/>
    </location>
    <ligand>
        <name>Mg(2+)</name>
        <dbReference type="ChEBI" id="CHEBI:18420"/>
        <label>1</label>
    </ligand>
</feature>
<dbReference type="GO" id="GO:0000287">
    <property type="term" value="F:magnesium ion binding"/>
    <property type="evidence" value="ECO:0007669"/>
    <property type="project" value="UniProtKB-UniRule"/>
</dbReference>
<feature type="binding site" evidence="5">
    <location>
        <position position="150"/>
    </location>
    <ligand>
        <name>Mg(2+)</name>
        <dbReference type="ChEBI" id="CHEBI:18420"/>
        <label>1</label>
    </ligand>
</feature>
<comment type="subcellular location">
    <subcellularLocation>
        <location evidence="5">Cytoplasm</location>
    </subcellularLocation>
</comment>
<dbReference type="NCBIfam" id="NF001886">
    <property type="entry name" value="PRK00642.1"/>
    <property type="match status" value="1"/>
</dbReference>
<dbReference type="GO" id="GO:0005737">
    <property type="term" value="C:cytoplasm"/>
    <property type="evidence" value="ECO:0007669"/>
    <property type="project" value="UniProtKB-SubCell"/>
</dbReference>
<feature type="binding site" evidence="5">
    <location>
        <position position="117"/>
    </location>
    <ligand>
        <name>Mg(2+)</name>
        <dbReference type="ChEBI" id="CHEBI:18420"/>
        <label>2</label>
    </ligand>
</feature>
<dbReference type="PROSITE" id="PS00387">
    <property type="entry name" value="PPASE"/>
    <property type="match status" value="1"/>
</dbReference>
<dbReference type="Pfam" id="PF00719">
    <property type="entry name" value="Pyrophosphatase"/>
    <property type="match status" value="1"/>
</dbReference>
<feature type="binding site" evidence="5">
    <location>
        <position position="58"/>
    </location>
    <ligand>
        <name>substrate</name>
    </ligand>
</feature>
<evidence type="ECO:0000256" key="1">
    <source>
        <dbReference type="ARBA" id="ARBA00001946"/>
    </source>
</evidence>
<accession>A0A832MKT6</accession>
<dbReference type="InterPro" id="IPR036649">
    <property type="entry name" value="Pyrophosphatase_sf"/>
</dbReference>
<comment type="function">
    <text evidence="5">Catalyzes the hydrolysis of inorganic pyrophosphate (PPi) forming two phosphate ions.</text>
</comment>
<feature type="binding site" evidence="5">
    <location>
        <position position="187"/>
    </location>
    <ligand>
        <name>substrate</name>
    </ligand>
</feature>
<protein>
    <recommendedName>
        <fullName evidence="5">Inorganic pyrophosphatase</fullName>
        <ecNumber evidence="5">3.6.1.1</ecNumber>
    </recommendedName>
    <alternativeName>
        <fullName evidence="5">Pyrophosphate phospho-hydrolase</fullName>
        <shortName evidence="5">PPase</shortName>
    </alternativeName>
</protein>
<evidence type="ECO:0000256" key="2">
    <source>
        <dbReference type="ARBA" id="ARBA00022723"/>
    </source>
</evidence>
<keyword evidence="4 5" id="KW-0460">Magnesium</keyword>
<proteinExistence type="inferred from homology"/>
<comment type="cofactor">
    <cofactor evidence="1 5">
        <name>Mg(2+)</name>
        <dbReference type="ChEBI" id="CHEBI:18420"/>
    </cofactor>
</comment>
<dbReference type="GO" id="GO:0004427">
    <property type="term" value="F:inorganic diphosphate phosphatase activity"/>
    <property type="evidence" value="ECO:0007669"/>
    <property type="project" value="UniProtKB-UniRule"/>
</dbReference>
<evidence type="ECO:0000256" key="5">
    <source>
        <dbReference type="HAMAP-Rule" id="MF_00209"/>
    </source>
</evidence>
<dbReference type="InterPro" id="IPR008162">
    <property type="entry name" value="Pyrophosphatase"/>
</dbReference>
<evidence type="ECO:0000313" key="6">
    <source>
        <dbReference type="EMBL" id="HGZ44150.1"/>
    </source>
</evidence>
<dbReference type="PANTHER" id="PTHR10286">
    <property type="entry name" value="INORGANIC PYROPHOSPHATASE"/>
    <property type="match status" value="1"/>
</dbReference>
<dbReference type="GO" id="GO:0006796">
    <property type="term" value="P:phosphate-containing compound metabolic process"/>
    <property type="evidence" value="ECO:0007669"/>
    <property type="project" value="InterPro"/>
</dbReference>
<dbReference type="HAMAP" id="MF_00209">
    <property type="entry name" value="Inorganic_PPase"/>
    <property type="match status" value="1"/>
</dbReference>
<keyword evidence="5" id="KW-0963">Cytoplasm</keyword>
<evidence type="ECO:0000256" key="3">
    <source>
        <dbReference type="ARBA" id="ARBA00022801"/>
    </source>
</evidence>
<comment type="similarity">
    <text evidence="5">Belongs to the PPase family.</text>
</comment>
<feature type="binding site" evidence="5">
    <location>
        <position position="72"/>
    </location>
    <ligand>
        <name>substrate</name>
    </ligand>
</feature>
<dbReference type="Gene3D" id="3.90.80.10">
    <property type="entry name" value="Inorganic pyrophosphatase"/>
    <property type="match status" value="1"/>
</dbReference>
<dbReference type="SUPFAM" id="SSF50324">
    <property type="entry name" value="Inorganic pyrophosphatase"/>
    <property type="match status" value="1"/>
</dbReference>
<dbReference type="EC" id="3.6.1.1" evidence="5"/>
<comment type="caution">
    <text evidence="6">The sequence shown here is derived from an EMBL/GenBank/DDBJ whole genome shotgun (WGS) entry which is preliminary data.</text>
</comment>
<comment type="catalytic activity">
    <reaction evidence="5">
        <text>diphosphate + H2O = 2 phosphate + H(+)</text>
        <dbReference type="Rhea" id="RHEA:24576"/>
        <dbReference type="ChEBI" id="CHEBI:15377"/>
        <dbReference type="ChEBI" id="CHEBI:15378"/>
        <dbReference type="ChEBI" id="CHEBI:33019"/>
        <dbReference type="ChEBI" id="CHEBI:43474"/>
        <dbReference type="EC" id="3.6.1.1"/>
    </reaction>
</comment>
<reference evidence="6" key="1">
    <citation type="journal article" date="2020" name="mSystems">
        <title>Genome- and Community-Level Interaction Insights into Carbon Utilization and Element Cycling Functions of Hydrothermarchaeota in Hydrothermal Sediment.</title>
        <authorList>
            <person name="Zhou Z."/>
            <person name="Liu Y."/>
            <person name="Xu W."/>
            <person name="Pan J."/>
            <person name="Luo Z.H."/>
            <person name="Li M."/>
        </authorList>
    </citation>
    <scope>NUCLEOTIDE SEQUENCE [LARGE SCALE GENOMIC DNA]</scope>
    <source>
        <strain evidence="6">SpSt-381</strain>
    </source>
</reference>
<organism evidence="6">
    <name type="scientific">Eiseniibacteriota bacterium</name>
    <dbReference type="NCBI Taxonomy" id="2212470"/>
    <lineage>
        <taxon>Bacteria</taxon>
        <taxon>Candidatus Eiseniibacteriota</taxon>
    </lineage>
</organism>
<gene>
    <name evidence="5" type="primary">ppa</name>
    <name evidence="6" type="ORF">ENR23_12180</name>
</gene>
<sequence length="251" mass="26928">MSARPSGSGPAADAAGDGLPELFGLLFQSHPWHGVATGPDAPRVVNAYIELVPTDTVKYELDKETGLLRCDRPQLYSSVAPEPYGFVPRTLCDEAVAAIAARATGRGGLRGDGDPLDVCVLTEREISHGGVLVRARPIGGLRVFDGDEVDDKILAVLVDDPTFEGWSDLPDCPAGLLQRLQHYFLTYKDMPGAGTRRTEMAGAYGADVAREVIEAGRRDYAARFGDPAGRLRALIEARGRDIVEARRRAGS</sequence>
<dbReference type="AlphaFoldDB" id="A0A832MKT6"/>
<feature type="binding site" evidence="5">
    <location>
        <position position="117"/>
    </location>
    <ligand>
        <name>Mg(2+)</name>
        <dbReference type="ChEBI" id="CHEBI:18420"/>
        <label>1</label>
    </ligand>
</feature>
<dbReference type="EMBL" id="DSQF01000025">
    <property type="protein sequence ID" value="HGZ44150.1"/>
    <property type="molecule type" value="Genomic_DNA"/>
</dbReference>
<keyword evidence="3 5" id="KW-0378">Hydrolase</keyword>
<comment type="subunit">
    <text evidence="5">Homohexamer.</text>
</comment>
<name>A0A832MKT6_UNCEI</name>
<feature type="binding site" evidence="5">
    <location>
        <position position="84"/>
    </location>
    <ligand>
        <name>substrate</name>
    </ligand>
</feature>